<organism evidence="1 2">
    <name type="scientific">Brassica cretica</name>
    <name type="common">Mustard</name>
    <dbReference type="NCBI Taxonomy" id="69181"/>
    <lineage>
        <taxon>Eukaryota</taxon>
        <taxon>Viridiplantae</taxon>
        <taxon>Streptophyta</taxon>
        <taxon>Embryophyta</taxon>
        <taxon>Tracheophyta</taxon>
        <taxon>Spermatophyta</taxon>
        <taxon>Magnoliopsida</taxon>
        <taxon>eudicotyledons</taxon>
        <taxon>Gunneridae</taxon>
        <taxon>Pentapetalae</taxon>
        <taxon>rosids</taxon>
        <taxon>malvids</taxon>
        <taxon>Brassicales</taxon>
        <taxon>Brassicaceae</taxon>
        <taxon>Brassiceae</taxon>
        <taxon>Brassica</taxon>
    </lineage>
</organism>
<name>A0ABQ7BG36_BRACR</name>
<gene>
    <name evidence="1" type="ORF">DY000_02036708</name>
</gene>
<dbReference type="EMBL" id="QGKV02001507">
    <property type="protein sequence ID" value="KAF3531508.1"/>
    <property type="molecule type" value="Genomic_DNA"/>
</dbReference>
<proteinExistence type="predicted"/>
<accession>A0ABQ7BG36</accession>
<sequence length="130" mass="14701">MLCLKSEALREDQTLASSSSSSPSIDRTSANATFRIPINWGSSIRRYLKKTGTFSRRSYSSGDGSLYFPDLDNESKILDQTSSRFEGKSRVWYKCELEQDVSLSDPITHHVQLLVLVLVLVFLINHLDIN</sequence>
<evidence type="ECO:0000313" key="2">
    <source>
        <dbReference type="Proteomes" id="UP000266723"/>
    </source>
</evidence>
<protein>
    <submittedName>
        <fullName evidence="1">Uncharacterized protein</fullName>
    </submittedName>
</protein>
<keyword evidence="2" id="KW-1185">Reference proteome</keyword>
<evidence type="ECO:0000313" key="1">
    <source>
        <dbReference type="EMBL" id="KAF3531508.1"/>
    </source>
</evidence>
<dbReference type="Proteomes" id="UP000266723">
    <property type="component" value="Unassembled WGS sequence"/>
</dbReference>
<reference evidence="1 2" key="1">
    <citation type="journal article" date="2020" name="BMC Genomics">
        <title>Intraspecific diversification of the crop wild relative Brassica cretica Lam. using demographic model selection.</title>
        <authorList>
            <person name="Kioukis A."/>
            <person name="Michalopoulou V.A."/>
            <person name="Briers L."/>
            <person name="Pirintsos S."/>
            <person name="Studholme D.J."/>
            <person name="Pavlidis P."/>
            <person name="Sarris P.F."/>
        </authorList>
    </citation>
    <scope>NUCLEOTIDE SEQUENCE [LARGE SCALE GENOMIC DNA]</scope>
    <source>
        <strain evidence="2">cv. PFS-1207/04</strain>
    </source>
</reference>
<comment type="caution">
    <text evidence="1">The sequence shown here is derived from an EMBL/GenBank/DDBJ whole genome shotgun (WGS) entry which is preliminary data.</text>
</comment>